<evidence type="ECO:0000256" key="1">
    <source>
        <dbReference type="SAM" id="SignalP"/>
    </source>
</evidence>
<sequence length="81" mass="8858">MSSHQFTSCCLLVLSFGGLGIYCPTPSVQSIIIRFIPNTTLGCGYIAASNKFPVLFRLLDNCASRGEIKSNTLYSLFILFS</sequence>
<proteinExistence type="predicted"/>
<dbReference type="Proteomes" id="UP001321749">
    <property type="component" value="Unassembled WGS sequence"/>
</dbReference>
<feature type="signal peptide" evidence="1">
    <location>
        <begin position="1"/>
        <end position="20"/>
    </location>
</feature>
<name>A0AAV9HED6_9PEZI</name>
<organism evidence="2 3">
    <name type="scientific">Cladorrhinum samala</name>
    <dbReference type="NCBI Taxonomy" id="585594"/>
    <lineage>
        <taxon>Eukaryota</taxon>
        <taxon>Fungi</taxon>
        <taxon>Dikarya</taxon>
        <taxon>Ascomycota</taxon>
        <taxon>Pezizomycotina</taxon>
        <taxon>Sordariomycetes</taxon>
        <taxon>Sordariomycetidae</taxon>
        <taxon>Sordariales</taxon>
        <taxon>Podosporaceae</taxon>
        <taxon>Cladorrhinum</taxon>
    </lineage>
</organism>
<comment type="caution">
    <text evidence="2">The sequence shown here is derived from an EMBL/GenBank/DDBJ whole genome shotgun (WGS) entry which is preliminary data.</text>
</comment>
<evidence type="ECO:0000313" key="3">
    <source>
        <dbReference type="Proteomes" id="UP001321749"/>
    </source>
</evidence>
<feature type="chain" id="PRO_5044024075" description="Secreted protein" evidence="1">
    <location>
        <begin position="21"/>
        <end position="81"/>
    </location>
</feature>
<protein>
    <recommendedName>
        <fullName evidence="4">Secreted protein</fullName>
    </recommendedName>
</protein>
<keyword evidence="3" id="KW-1185">Reference proteome</keyword>
<reference evidence="2" key="2">
    <citation type="submission" date="2023-06" db="EMBL/GenBank/DDBJ databases">
        <authorList>
            <consortium name="Lawrence Berkeley National Laboratory"/>
            <person name="Mondo S.J."/>
            <person name="Hensen N."/>
            <person name="Bonometti L."/>
            <person name="Westerberg I."/>
            <person name="Brannstrom I.O."/>
            <person name="Guillou S."/>
            <person name="Cros-Aarteil S."/>
            <person name="Calhoun S."/>
            <person name="Haridas S."/>
            <person name="Kuo A."/>
            <person name="Pangilinan J."/>
            <person name="Riley R."/>
            <person name="Labutti K."/>
            <person name="Andreopoulos B."/>
            <person name="Lipzen A."/>
            <person name="Chen C."/>
            <person name="Yanf M."/>
            <person name="Daum C."/>
            <person name="Ng V."/>
            <person name="Clum A."/>
            <person name="Steindorff A."/>
            <person name="Ohm R."/>
            <person name="Martin F."/>
            <person name="Silar P."/>
            <person name="Natvig D."/>
            <person name="Lalanne C."/>
            <person name="Gautier V."/>
            <person name="Ament-Velasquez S.L."/>
            <person name="Kruys A."/>
            <person name="Hutchinson M.I."/>
            <person name="Powell A.J."/>
            <person name="Barry K."/>
            <person name="Miller A.N."/>
            <person name="Grigoriev I.V."/>
            <person name="Debuchy R."/>
            <person name="Gladieux P."/>
            <person name="Thoren M.H."/>
            <person name="Johannesson H."/>
        </authorList>
    </citation>
    <scope>NUCLEOTIDE SEQUENCE</scope>
    <source>
        <strain evidence="2">PSN324</strain>
    </source>
</reference>
<evidence type="ECO:0008006" key="4">
    <source>
        <dbReference type="Google" id="ProtNLM"/>
    </source>
</evidence>
<evidence type="ECO:0000313" key="2">
    <source>
        <dbReference type="EMBL" id="KAK4458445.1"/>
    </source>
</evidence>
<reference evidence="2" key="1">
    <citation type="journal article" date="2023" name="Mol. Phylogenet. Evol.">
        <title>Genome-scale phylogeny and comparative genomics of the fungal order Sordariales.</title>
        <authorList>
            <person name="Hensen N."/>
            <person name="Bonometti L."/>
            <person name="Westerberg I."/>
            <person name="Brannstrom I.O."/>
            <person name="Guillou S."/>
            <person name="Cros-Aarteil S."/>
            <person name="Calhoun S."/>
            <person name="Haridas S."/>
            <person name="Kuo A."/>
            <person name="Mondo S."/>
            <person name="Pangilinan J."/>
            <person name="Riley R."/>
            <person name="LaButti K."/>
            <person name="Andreopoulos B."/>
            <person name="Lipzen A."/>
            <person name="Chen C."/>
            <person name="Yan M."/>
            <person name="Daum C."/>
            <person name="Ng V."/>
            <person name="Clum A."/>
            <person name="Steindorff A."/>
            <person name="Ohm R.A."/>
            <person name="Martin F."/>
            <person name="Silar P."/>
            <person name="Natvig D.O."/>
            <person name="Lalanne C."/>
            <person name="Gautier V."/>
            <person name="Ament-Velasquez S.L."/>
            <person name="Kruys A."/>
            <person name="Hutchinson M.I."/>
            <person name="Powell A.J."/>
            <person name="Barry K."/>
            <person name="Miller A.N."/>
            <person name="Grigoriev I.V."/>
            <person name="Debuchy R."/>
            <person name="Gladieux P."/>
            <person name="Hiltunen Thoren M."/>
            <person name="Johannesson H."/>
        </authorList>
    </citation>
    <scope>NUCLEOTIDE SEQUENCE</scope>
    <source>
        <strain evidence="2">PSN324</strain>
    </source>
</reference>
<dbReference type="EMBL" id="MU865069">
    <property type="protein sequence ID" value="KAK4458445.1"/>
    <property type="molecule type" value="Genomic_DNA"/>
</dbReference>
<gene>
    <name evidence="2" type="ORF">QBC42DRAFT_276765</name>
</gene>
<dbReference type="AlphaFoldDB" id="A0AAV9HED6"/>
<keyword evidence="1" id="KW-0732">Signal</keyword>
<accession>A0AAV9HED6</accession>